<comment type="caution">
    <text evidence="2">The sequence shown here is derived from an EMBL/GenBank/DDBJ whole genome shotgun (WGS) entry which is preliminary data.</text>
</comment>
<name>A0A3M0K684_HIRRU</name>
<accession>A0A3M0K684</accession>
<evidence type="ECO:0000313" key="2">
    <source>
        <dbReference type="EMBL" id="RMC06814.1"/>
    </source>
</evidence>
<organism evidence="2 3">
    <name type="scientific">Hirundo rustica rustica</name>
    <dbReference type="NCBI Taxonomy" id="333673"/>
    <lineage>
        <taxon>Eukaryota</taxon>
        <taxon>Metazoa</taxon>
        <taxon>Chordata</taxon>
        <taxon>Craniata</taxon>
        <taxon>Vertebrata</taxon>
        <taxon>Euteleostomi</taxon>
        <taxon>Archelosauria</taxon>
        <taxon>Archosauria</taxon>
        <taxon>Dinosauria</taxon>
        <taxon>Saurischia</taxon>
        <taxon>Theropoda</taxon>
        <taxon>Coelurosauria</taxon>
        <taxon>Aves</taxon>
        <taxon>Neognathae</taxon>
        <taxon>Neoaves</taxon>
        <taxon>Telluraves</taxon>
        <taxon>Australaves</taxon>
        <taxon>Passeriformes</taxon>
        <taxon>Sylvioidea</taxon>
        <taxon>Hirundinidae</taxon>
        <taxon>Hirundo</taxon>
    </lineage>
</organism>
<keyword evidence="3" id="KW-1185">Reference proteome</keyword>
<proteinExistence type="predicted"/>
<protein>
    <submittedName>
        <fullName evidence="2">Uncharacterized protein</fullName>
    </submittedName>
</protein>
<gene>
    <name evidence="2" type="ORF">DUI87_16261</name>
</gene>
<dbReference type="EMBL" id="QRBI01000120">
    <property type="protein sequence ID" value="RMC06814.1"/>
    <property type="molecule type" value="Genomic_DNA"/>
</dbReference>
<reference evidence="2 3" key="1">
    <citation type="submission" date="2018-07" db="EMBL/GenBank/DDBJ databases">
        <title>A high quality draft genome assembly of the barn swallow (H. rustica rustica).</title>
        <authorList>
            <person name="Formenti G."/>
            <person name="Chiara M."/>
            <person name="Poveda L."/>
            <person name="Francoijs K.-J."/>
            <person name="Bonisoli-Alquati A."/>
            <person name="Canova L."/>
            <person name="Gianfranceschi L."/>
            <person name="Horner D.S."/>
            <person name="Saino N."/>
        </authorList>
    </citation>
    <scope>NUCLEOTIDE SEQUENCE [LARGE SCALE GENOMIC DNA]</scope>
    <source>
        <strain evidence="2">Chelidonia</strain>
        <tissue evidence="2">Blood</tissue>
    </source>
</reference>
<evidence type="ECO:0000313" key="3">
    <source>
        <dbReference type="Proteomes" id="UP000269221"/>
    </source>
</evidence>
<feature type="region of interest" description="Disordered" evidence="1">
    <location>
        <begin position="1"/>
        <end position="42"/>
    </location>
</feature>
<dbReference type="AlphaFoldDB" id="A0A3M0K684"/>
<feature type="compositionally biased region" description="Low complexity" evidence="1">
    <location>
        <begin position="1"/>
        <end position="14"/>
    </location>
</feature>
<sequence>MGGAPRSRGSASRAAGRRLRRGESRNNLSVPVKAKEAGPPPPCLAAVGRQLGSPKSPSVTASPVSSLLERLGFGI</sequence>
<evidence type="ECO:0000256" key="1">
    <source>
        <dbReference type="SAM" id="MobiDB-lite"/>
    </source>
</evidence>
<dbReference type="Proteomes" id="UP000269221">
    <property type="component" value="Unassembled WGS sequence"/>
</dbReference>